<feature type="domain" description="Thioesterase" evidence="1">
    <location>
        <begin position="120"/>
        <end position="192"/>
    </location>
</feature>
<evidence type="ECO:0000313" key="3">
    <source>
        <dbReference type="Proteomes" id="UP001059836"/>
    </source>
</evidence>
<protein>
    <submittedName>
        <fullName evidence="2">PaaI family thioesterase</fullName>
    </submittedName>
</protein>
<evidence type="ECO:0000259" key="1">
    <source>
        <dbReference type="Pfam" id="PF03061"/>
    </source>
</evidence>
<dbReference type="CDD" id="cd03443">
    <property type="entry name" value="PaaI_thioesterase"/>
    <property type="match status" value="1"/>
</dbReference>
<gene>
    <name evidence="2" type="ORF">GII31_05600</name>
</gene>
<dbReference type="InterPro" id="IPR052061">
    <property type="entry name" value="PTE-AB_protein"/>
</dbReference>
<reference evidence="2" key="1">
    <citation type="journal article" date="2021" name="Nat. Microbiol.">
        <title>Cocultivation of an ultrasmall environmental parasitic bacterium with lytic ability against bacteria associated with wastewater foams.</title>
        <authorList>
            <person name="Batinovic S."/>
            <person name="Rose J.J.A."/>
            <person name="Ratcliffe J."/>
            <person name="Seviour R.J."/>
            <person name="Petrovski S."/>
        </authorList>
    </citation>
    <scope>NUCLEOTIDE SEQUENCE</scope>
    <source>
        <strain evidence="2">CON9</strain>
    </source>
</reference>
<evidence type="ECO:0000313" key="2">
    <source>
        <dbReference type="EMBL" id="QHN34449.1"/>
    </source>
</evidence>
<sequence length="222" mass="23409">MDFKQHDLSDDEIRRRAELYGPLGAAVRELIDAAIRTEVDDDTIRTATTQISDIAAGLRARQIDGAFGVRYNASGTGMAWGNAVVGLANGVAPPITLHYPPTGGTRAEFNLGAPYEGPPGCVHGGICMMVLDALLGSAAASDETAAYTGTITVRFLRPTMLFTPLTASAEVTERSGRKKIVRGSIADEHGDTVVAEGVFILPRETNARPLTSVDGSTRRAPG</sequence>
<dbReference type="Proteomes" id="UP001059836">
    <property type="component" value="Chromosome"/>
</dbReference>
<dbReference type="Pfam" id="PF03061">
    <property type="entry name" value="4HBT"/>
    <property type="match status" value="1"/>
</dbReference>
<name>A0ABX6IF33_9ACTN</name>
<dbReference type="PANTHER" id="PTHR47260:SF3">
    <property type="entry name" value="THIOESTERASE FAMILY PROTEIN (AFU_ORTHOLOGUE AFUA_7G03960)"/>
    <property type="match status" value="1"/>
</dbReference>
<keyword evidence="3" id="KW-1185">Reference proteome</keyword>
<proteinExistence type="predicted"/>
<dbReference type="PANTHER" id="PTHR47260">
    <property type="entry name" value="UPF0644 PROTEIN PB2B4.06"/>
    <property type="match status" value="1"/>
</dbReference>
<dbReference type="EMBL" id="CP045809">
    <property type="protein sequence ID" value="QHN34449.1"/>
    <property type="molecule type" value="Genomic_DNA"/>
</dbReference>
<dbReference type="Gene3D" id="3.10.129.10">
    <property type="entry name" value="Hotdog Thioesterase"/>
    <property type="match status" value="1"/>
</dbReference>
<organism evidence="2 3">
    <name type="scientific">Gordonia pseudamarae</name>
    <dbReference type="NCBI Taxonomy" id="2831662"/>
    <lineage>
        <taxon>Bacteria</taxon>
        <taxon>Bacillati</taxon>
        <taxon>Actinomycetota</taxon>
        <taxon>Actinomycetes</taxon>
        <taxon>Mycobacteriales</taxon>
        <taxon>Gordoniaceae</taxon>
        <taxon>Gordonia</taxon>
    </lineage>
</organism>
<dbReference type="InterPro" id="IPR006683">
    <property type="entry name" value="Thioestr_dom"/>
</dbReference>
<accession>A0ABX6IF33</accession>
<dbReference type="InterPro" id="IPR029069">
    <property type="entry name" value="HotDog_dom_sf"/>
</dbReference>
<dbReference type="RefSeq" id="WP_213247561.1">
    <property type="nucleotide sequence ID" value="NZ_CP045806.1"/>
</dbReference>
<dbReference type="SUPFAM" id="SSF54637">
    <property type="entry name" value="Thioesterase/thiol ester dehydrase-isomerase"/>
    <property type="match status" value="1"/>
</dbReference>